<proteinExistence type="predicted"/>
<protein>
    <submittedName>
        <fullName evidence="1">Uncharacterized protein</fullName>
    </submittedName>
</protein>
<reference evidence="1" key="1">
    <citation type="journal article" date="2014" name="Int. J. Syst. Evol. Microbiol.">
        <title>Complete genome sequence of Corynebacterium casei LMG S-19264T (=DSM 44701T), isolated from a smear-ripened cheese.</title>
        <authorList>
            <consortium name="US DOE Joint Genome Institute (JGI-PGF)"/>
            <person name="Walter F."/>
            <person name="Albersmeier A."/>
            <person name="Kalinowski J."/>
            <person name="Ruckert C."/>
        </authorList>
    </citation>
    <scope>NUCLEOTIDE SEQUENCE</scope>
    <source>
        <strain evidence="1">CGMCC 1.12187</strain>
    </source>
</reference>
<dbReference type="Proteomes" id="UP000638848">
    <property type="component" value="Unassembled WGS sequence"/>
</dbReference>
<accession>A0A917LX13</accession>
<dbReference type="EMBL" id="BMEQ01000015">
    <property type="protein sequence ID" value="GGG62744.1"/>
    <property type="molecule type" value="Genomic_DNA"/>
</dbReference>
<sequence>MDDPGAAERKWRHLAEAHRELLLDPRTAVMRDLARAAGVPEKDALLWLLVPSSYFEQQDELMNRLDEPELLLNAAHDEFDAGS</sequence>
<dbReference type="RefSeq" id="WP_188538137.1">
    <property type="nucleotide sequence ID" value="NZ_BMEQ01000015.1"/>
</dbReference>
<keyword evidence="2" id="KW-1185">Reference proteome</keyword>
<comment type="caution">
    <text evidence="1">The sequence shown here is derived from an EMBL/GenBank/DDBJ whole genome shotgun (WGS) entry which is preliminary data.</text>
</comment>
<gene>
    <name evidence="1" type="ORF">GCM10011374_27510</name>
</gene>
<name>A0A917LX13_9MICC</name>
<evidence type="ECO:0000313" key="2">
    <source>
        <dbReference type="Proteomes" id="UP000638848"/>
    </source>
</evidence>
<reference evidence="1" key="2">
    <citation type="submission" date="2020-09" db="EMBL/GenBank/DDBJ databases">
        <authorList>
            <person name="Sun Q."/>
            <person name="Zhou Y."/>
        </authorList>
    </citation>
    <scope>NUCLEOTIDE SEQUENCE</scope>
    <source>
        <strain evidence="1">CGMCC 1.12187</strain>
    </source>
</reference>
<organism evidence="1 2">
    <name type="scientific">Kocuria dechangensis</name>
    <dbReference type="NCBI Taxonomy" id="1176249"/>
    <lineage>
        <taxon>Bacteria</taxon>
        <taxon>Bacillati</taxon>
        <taxon>Actinomycetota</taxon>
        <taxon>Actinomycetes</taxon>
        <taxon>Micrococcales</taxon>
        <taxon>Micrococcaceae</taxon>
        <taxon>Kocuria</taxon>
    </lineage>
</organism>
<evidence type="ECO:0000313" key="1">
    <source>
        <dbReference type="EMBL" id="GGG62744.1"/>
    </source>
</evidence>
<dbReference type="AlphaFoldDB" id="A0A917LX13"/>